<protein>
    <submittedName>
        <fullName evidence="2">ABC transporter permease</fullName>
    </submittedName>
</protein>
<feature type="transmembrane region" description="Helical" evidence="1">
    <location>
        <begin position="227"/>
        <end position="248"/>
    </location>
</feature>
<proteinExistence type="predicted"/>
<dbReference type="EMBL" id="QRHW01000045">
    <property type="protein sequence ID" value="RHG03623.1"/>
    <property type="molecule type" value="Genomic_DNA"/>
</dbReference>
<feature type="transmembrane region" description="Helical" evidence="1">
    <location>
        <begin position="278"/>
        <end position="298"/>
    </location>
</feature>
<feature type="transmembrane region" description="Helical" evidence="1">
    <location>
        <begin position="621"/>
        <end position="647"/>
    </location>
</feature>
<organism evidence="2 3">
    <name type="scientific">Dorea longicatena</name>
    <dbReference type="NCBI Taxonomy" id="88431"/>
    <lineage>
        <taxon>Bacteria</taxon>
        <taxon>Bacillati</taxon>
        <taxon>Bacillota</taxon>
        <taxon>Clostridia</taxon>
        <taxon>Lachnospirales</taxon>
        <taxon>Lachnospiraceae</taxon>
        <taxon>Dorea</taxon>
    </lineage>
</organism>
<feature type="transmembrane region" description="Helical" evidence="1">
    <location>
        <begin position="64"/>
        <end position="82"/>
    </location>
</feature>
<feature type="transmembrane region" description="Helical" evidence="1">
    <location>
        <begin position="20"/>
        <end position="44"/>
    </location>
</feature>
<dbReference type="PANTHER" id="PTHR46795:SF3">
    <property type="entry name" value="ABC TRANSPORTER PERMEASE"/>
    <property type="match status" value="1"/>
</dbReference>
<dbReference type="PANTHER" id="PTHR46795">
    <property type="entry name" value="ABC TRANSPORTER PERMEASE-RELATED-RELATED"/>
    <property type="match status" value="1"/>
</dbReference>
<gene>
    <name evidence="2" type="ORF">DW641_14980</name>
</gene>
<dbReference type="InterPro" id="IPR052536">
    <property type="entry name" value="ABC-4_Integral_Memb_Prot"/>
</dbReference>
<comment type="caution">
    <text evidence="2">The sequence shown here is derived from an EMBL/GenBank/DDBJ whole genome shotgun (WGS) entry which is preliminary data.</text>
</comment>
<keyword evidence="1" id="KW-0472">Membrane</keyword>
<evidence type="ECO:0000313" key="3">
    <source>
        <dbReference type="Proteomes" id="UP000284112"/>
    </source>
</evidence>
<accession>A0A414RY55</accession>
<evidence type="ECO:0000256" key="1">
    <source>
        <dbReference type="SAM" id="Phobius"/>
    </source>
</evidence>
<feature type="transmembrane region" description="Helical" evidence="1">
    <location>
        <begin position="531"/>
        <end position="553"/>
    </location>
</feature>
<dbReference type="Proteomes" id="UP000284112">
    <property type="component" value="Unassembled WGS sequence"/>
</dbReference>
<feature type="transmembrane region" description="Helical" evidence="1">
    <location>
        <begin position="200"/>
        <end position="221"/>
    </location>
</feature>
<dbReference type="AlphaFoldDB" id="A0A414RY55"/>
<feature type="transmembrane region" description="Helical" evidence="1">
    <location>
        <begin position="588"/>
        <end position="609"/>
    </location>
</feature>
<dbReference type="RefSeq" id="WP_118310262.1">
    <property type="nucleotide sequence ID" value="NZ_QRHW01000045.1"/>
</dbReference>
<evidence type="ECO:0000313" key="2">
    <source>
        <dbReference type="EMBL" id="RHG03623.1"/>
    </source>
</evidence>
<keyword evidence="1" id="KW-0812">Transmembrane</keyword>
<name>A0A414RY55_9FIRM</name>
<feature type="transmembrane region" description="Helical" evidence="1">
    <location>
        <begin position="103"/>
        <end position="127"/>
    </location>
</feature>
<feature type="transmembrane region" description="Helical" evidence="1">
    <location>
        <begin position="147"/>
        <end position="171"/>
    </location>
</feature>
<sequence>MLKKIFLKLLWERKNDYIRVILSGIFCISVIFFSAAVGSGLVYISVGEKASMTELVMEVEKNFVIPYVLLIFLMILIILSYIRKRAHDYAMLNILGMKKKHRYMYIGCEYLGIILGSIVGGLILGEVESLIVKRFMENIFNDLVDNIFLGVTPIILTLIISIVMFGIGFCFCDQYIACMGIENVTSVGKVSGKNKVNSPWPIIGGVVIFIITLISIVTYWGQIGYTIPATLGMIAMAILILFGGGYYLERLRRKKKKYFKKILWLNNWYHMFYSHVNFSYIVSAFLLIILFGFNIVLVDNLPVSQTENYPYDLVWGANEKDRLFIKKISEKYDVQTELIPCIRVTSGNCAEHIGISAAEYKRLTGENVALKNKEIYIVYQWDRSEYGTIGVDFGKLHPRLYMGCATPNIWVYTQKTLPGNKFTRDYEVKGVTRKIITGNFKTRVLSTSNMNTDVFEDIIVFSDKEYKRISNKAEGSNLTVLMNTPKKHSAVLKKVSEYAEKHSQVNFFDYRGGNLIYDRKQCLIEDRKRKMLNVTATLIDMIVLFISVIFTLLEKAASDYEILEWKYLFYYRTGMPEKKRKRNMIKEVTAIAKVGLLVSIPVVTTMMFVKIVYKQMSIHWTYIYLVEATVIVMGVTSIIMIIMRFIAGRMFKRSERNSEDE</sequence>
<keyword evidence="1" id="KW-1133">Transmembrane helix</keyword>
<reference evidence="2 3" key="1">
    <citation type="submission" date="2018-08" db="EMBL/GenBank/DDBJ databases">
        <title>A genome reference for cultivated species of the human gut microbiota.</title>
        <authorList>
            <person name="Zou Y."/>
            <person name="Xue W."/>
            <person name="Luo G."/>
        </authorList>
    </citation>
    <scope>NUCLEOTIDE SEQUENCE [LARGE SCALE GENOMIC DNA]</scope>
    <source>
        <strain evidence="2 3">AM23-13</strain>
    </source>
</reference>